<feature type="chain" id="PRO_5017396270" description="Lipid A deacylase LpxR family protein" evidence="1">
    <location>
        <begin position="21"/>
        <end position="297"/>
    </location>
</feature>
<dbReference type="OrthoDB" id="9776275at2"/>
<dbReference type="STRING" id="57664.SAMN05661003_12032"/>
<dbReference type="RefSeq" id="WP_092080333.1">
    <property type="nucleotide sequence ID" value="NZ_CALFZY010000020.1"/>
</dbReference>
<dbReference type="Pfam" id="PF09982">
    <property type="entry name" value="LpxR"/>
    <property type="match status" value="1"/>
</dbReference>
<dbReference type="Proteomes" id="UP000243205">
    <property type="component" value="Unassembled WGS sequence"/>
</dbReference>
<dbReference type="InterPro" id="IPR018707">
    <property type="entry name" value="LpxR"/>
</dbReference>
<dbReference type="AlphaFoldDB" id="A0A1G7EI29"/>
<reference evidence="3" key="1">
    <citation type="submission" date="2016-10" db="EMBL/GenBank/DDBJ databases">
        <authorList>
            <person name="Varghese N."/>
            <person name="Submissions S."/>
        </authorList>
    </citation>
    <scope>NUCLEOTIDE SEQUENCE [LARGE SCALE GENOMIC DNA]</scope>
    <source>
        <strain evidence="3">DSM 8987</strain>
    </source>
</reference>
<feature type="signal peptide" evidence="1">
    <location>
        <begin position="1"/>
        <end position="20"/>
    </location>
</feature>
<dbReference type="Gene3D" id="2.40.128.140">
    <property type="entry name" value="Outer membrane protein"/>
    <property type="match status" value="1"/>
</dbReference>
<dbReference type="InterPro" id="IPR037107">
    <property type="entry name" value="Put_OMP_sf"/>
</dbReference>
<name>A0A1G7EI29_9BACT</name>
<sequence length="297" mass="33202">MTWKGMVRAVVLLSVLLATAGGALSATEPPAALVWLQVANDGFFNQDRGYTSGVELGVAPAGQPFSLRLGQDLYTPKSRNPSVPPAGQHPYAGWLYLAGDYRLELAPQLLLTSGLALGTTGERALGEEAQDLAHQLLGFNEYDGWDSQIAQRWGWIGQLRVDGRLPLWQGQRWQADVLLHLAGRGGNVQVDGAAGATLRLGLNPPPLQARLAPPDQPRRYLSLAAERRLVDRNVFLEGIRTRDYHVRPERQFDTLSAGLHWQQGRYQLDLDFYFPEQEFKGQRFHCRYGILRLAYWF</sequence>
<keyword evidence="3" id="KW-1185">Reference proteome</keyword>
<organism evidence="2 3">
    <name type="scientific">Desulfuromonas thiophila</name>
    <dbReference type="NCBI Taxonomy" id="57664"/>
    <lineage>
        <taxon>Bacteria</taxon>
        <taxon>Pseudomonadati</taxon>
        <taxon>Thermodesulfobacteriota</taxon>
        <taxon>Desulfuromonadia</taxon>
        <taxon>Desulfuromonadales</taxon>
        <taxon>Desulfuromonadaceae</taxon>
        <taxon>Desulfuromonas</taxon>
    </lineage>
</organism>
<protein>
    <recommendedName>
        <fullName evidence="4">Lipid A deacylase LpxR family protein</fullName>
    </recommendedName>
</protein>
<gene>
    <name evidence="2" type="ORF">SAMN05661003_12032</name>
</gene>
<proteinExistence type="predicted"/>
<evidence type="ECO:0008006" key="4">
    <source>
        <dbReference type="Google" id="ProtNLM"/>
    </source>
</evidence>
<dbReference type="EMBL" id="FNAQ01000020">
    <property type="protein sequence ID" value="SDE63115.1"/>
    <property type="molecule type" value="Genomic_DNA"/>
</dbReference>
<keyword evidence="1" id="KW-0732">Signal</keyword>
<accession>A0A1G7EI29</accession>
<evidence type="ECO:0000313" key="2">
    <source>
        <dbReference type="EMBL" id="SDE63115.1"/>
    </source>
</evidence>
<evidence type="ECO:0000256" key="1">
    <source>
        <dbReference type="SAM" id="SignalP"/>
    </source>
</evidence>
<evidence type="ECO:0000313" key="3">
    <source>
        <dbReference type="Proteomes" id="UP000243205"/>
    </source>
</evidence>